<sequence>MPDINKAVTIYSTPSCHFCHMAKDFFKEKNVAFTDYNVAADPEKRKELIEKSGQMGVPVIIIGDEMVIGFNKPKIVQLLGL</sequence>
<dbReference type="InterPro" id="IPR011911">
    <property type="entry name" value="GlrX_YruB"/>
</dbReference>
<dbReference type="PANTHER" id="PTHR34386">
    <property type="entry name" value="GLUTAREDOXIN"/>
    <property type="match status" value="1"/>
</dbReference>
<evidence type="ECO:0000259" key="1">
    <source>
        <dbReference type="Pfam" id="PF00462"/>
    </source>
</evidence>
<dbReference type="Proteomes" id="UP000178700">
    <property type="component" value="Unassembled WGS sequence"/>
</dbReference>
<gene>
    <name evidence="2" type="ORF">A2642_01565</name>
</gene>
<comment type="caution">
    <text evidence="2">The sequence shown here is derived from an EMBL/GenBank/DDBJ whole genome shotgun (WGS) entry which is preliminary data.</text>
</comment>
<dbReference type="InterPro" id="IPR002109">
    <property type="entry name" value="Glutaredoxin"/>
</dbReference>
<accession>A0A1F6VA75</accession>
<feature type="domain" description="Glutaredoxin" evidence="1">
    <location>
        <begin position="8"/>
        <end position="67"/>
    </location>
</feature>
<dbReference type="NCBIfam" id="TIGR02196">
    <property type="entry name" value="GlrX_YruB"/>
    <property type="match status" value="1"/>
</dbReference>
<organism evidence="2 3">
    <name type="scientific">Candidatus Nomurabacteria bacterium RIFCSPHIGHO2_01_FULL_39_10</name>
    <dbReference type="NCBI Taxonomy" id="1801733"/>
    <lineage>
        <taxon>Bacteria</taxon>
        <taxon>Candidatus Nomuraibacteriota</taxon>
    </lineage>
</organism>
<dbReference type="SUPFAM" id="SSF52833">
    <property type="entry name" value="Thioredoxin-like"/>
    <property type="match status" value="1"/>
</dbReference>
<dbReference type="EMBL" id="MFTJ01000008">
    <property type="protein sequence ID" value="OGI66553.1"/>
    <property type="molecule type" value="Genomic_DNA"/>
</dbReference>
<proteinExistence type="predicted"/>
<dbReference type="Gene3D" id="3.40.30.10">
    <property type="entry name" value="Glutaredoxin"/>
    <property type="match status" value="1"/>
</dbReference>
<dbReference type="Pfam" id="PF00462">
    <property type="entry name" value="Glutaredoxin"/>
    <property type="match status" value="1"/>
</dbReference>
<dbReference type="PANTHER" id="PTHR34386:SF1">
    <property type="entry name" value="GLUTAREDOXIN-LIKE PROTEIN NRDH"/>
    <property type="match status" value="1"/>
</dbReference>
<reference evidence="2 3" key="1">
    <citation type="journal article" date="2016" name="Nat. Commun.">
        <title>Thousands of microbial genomes shed light on interconnected biogeochemical processes in an aquifer system.</title>
        <authorList>
            <person name="Anantharaman K."/>
            <person name="Brown C.T."/>
            <person name="Hug L.A."/>
            <person name="Sharon I."/>
            <person name="Castelle C.J."/>
            <person name="Probst A.J."/>
            <person name="Thomas B.C."/>
            <person name="Singh A."/>
            <person name="Wilkins M.J."/>
            <person name="Karaoz U."/>
            <person name="Brodie E.L."/>
            <person name="Williams K.H."/>
            <person name="Hubbard S.S."/>
            <person name="Banfield J.F."/>
        </authorList>
    </citation>
    <scope>NUCLEOTIDE SEQUENCE [LARGE SCALE GENOMIC DNA]</scope>
</reference>
<dbReference type="GO" id="GO:0045454">
    <property type="term" value="P:cell redox homeostasis"/>
    <property type="evidence" value="ECO:0007669"/>
    <property type="project" value="TreeGrafter"/>
</dbReference>
<evidence type="ECO:0000313" key="3">
    <source>
        <dbReference type="Proteomes" id="UP000178700"/>
    </source>
</evidence>
<evidence type="ECO:0000313" key="2">
    <source>
        <dbReference type="EMBL" id="OGI66553.1"/>
    </source>
</evidence>
<protein>
    <submittedName>
        <fullName evidence="2">NrdH-redoxin</fullName>
    </submittedName>
</protein>
<dbReference type="InterPro" id="IPR051548">
    <property type="entry name" value="Grx-like_ET"/>
</dbReference>
<dbReference type="PROSITE" id="PS51354">
    <property type="entry name" value="GLUTAREDOXIN_2"/>
    <property type="match status" value="1"/>
</dbReference>
<dbReference type="GO" id="GO:0009055">
    <property type="term" value="F:electron transfer activity"/>
    <property type="evidence" value="ECO:0007669"/>
    <property type="project" value="TreeGrafter"/>
</dbReference>
<name>A0A1F6VA75_9BACT</name>
<dbReference type="AlphaFoldDB" id="A0A1F6VA75"/>
<dbReference type="InterPro" id="IPR036249">
    <property type="entry name" value="Thioredoxin-like_sf"/>
</dbReference>
<dbReference type="CDD" id="cd02976">
    <property type="entry name" value="NrdH"/>
    <property type="match status" value="1"/>
</dbReference>